<reference evidence="3 4" key="1">
    <citation type="submission" date="2019-02" db="EMBL/GenBank/DDBJ databases">
        <title>Deep-cultivation of Planctomycetes and their phenomic and genomic characterization uncovers novel biology.</title>
        <authorList>
            <person name="Wiegand S."/>
            <person name="Jogler M."/>
            <person name="Boedeker C."/>
            <person name="Pinto D."/>
            <person name="Vollmers J."/>
            <person name="Rivas-Marin E."/>
            <person name="Kohn T."/>
            <person name="Peeters S.H."/>
            <person name="Heuer A."/>
            <person name="Rast P."/>
            <person name="Oberbeckmann S."/>
            <person name="Bunk B."/>
            <person name="Jeske O."/>
            <person name="Meyerdierks A."/>
            <person name="Storesund J.E."/>
            <person name="Kallscheuer N."/>
            <person name="Luecker S."/>
            <person name="Lage O.M."/>
            <person name="Pohl T."/>
            <person name="Merkel B.J."/>
            <person name="Hornburger P."/>
            <person name="Mueller R.-W."/>
            <person name="Bruemmer F."/>
            <person name="Labrenz M."/>
            <person name="Spormann A.M."/>
            <person name="Op den Camp H."/>
            <person name="Overmann J."/>
            <person name="Amann R."/>
            <person name="Jetten M.S.M."/>
            <person name="Mascher T."/>
            <person name="Medema M.H."/>
            <person name="Devos D.P."/>
            <person name="Kaster A.-K."/>
            <person name="Ovreas L."/>
            <person name="Rohde M."/>
            <person name="Galperin M.Y."/>
            <person name="Jogler C."/>
        </authorList>
    </citation>
    <scope>NUCLEOTIDE SEQUENCE [LARGE SCALE GENOMIC DNA]</scope>
    <source>
        <strain evidence="3 4">ETA_A1</strain>
    </source>
</reference>
<dbReference type="AlphaFoldDB" id="A0A517XNC5"/>
<dbReference type="GO" id="GO:0015074">
    <property type="term" value="P:DNA integration"/>
    <property type="evidence" value="ECO:0007669"/>
    <property type="project" value="InterPro"/>
</dbReference>
<accession>A0A517XNC5</accession>
<gene>
    <name evidence="3" type="ORF">ETAA1_08980</name>
</gene>
<dbReference type="PROSITE" id="PS51898">
    <property type="entry name" value="TYR_RECOMBINASE"/>
    <property type="match status" value="1"/>
</dbReference>
<proteinExistence type="predicted"/>
<dbReference type="InterPro" id="IPR013762">
    <property type="entry name" value="Integrase-like_cat_sf"/>
</dbReference>
<dbReference type="RefSeq" id="WP_145234666.1">
    <property type="nucleotide sequence ID" value="NZ_CP036273.1"/>
</dbReference>
<name>A0A517XNC5_9BACT</name>
<dbReference type="Pfam" id="PF00589">
    <property type="entry name" value="Phage_integrase"/>
    <property type="match status" value="1"/>
</dbReference>
<organism evidence="3 4">
    <name type="scientific">Urbifossiella limnaea</name>
    <dbReference type="NCBI Taxonomy" id="2528023"/>
    <lineage>
        <taxon>Bacteria</taxon>
        <taxon>Pseudomonadati</taxon>
        <taxon>Planctomycetota</taxon>
        <taxon>Planctomycetia</taxon>
        <taxon>Gemmatales</taxon>
        <taxon>Gemmataceae</taxon>
        <taxon>Urbifossiella</taxon>
    </lineage>
</organism>
<dbReference type="EMBL" id="CP036273">
    <property type="protein sequence ID" value="QDU18997.1"/>
    <property type="molecule type" value="Genomic_DNA"/>
</dbReference>
<dbReference type="Proteomes" id="UP000319576">
    <property type="component" value="Chromosome"/>
</dbReference>
<dbReference type="KEGG" id="uli:ETAA1_08980"/>
<protein>
    <submittedName>
        <fullName evidence="3">Phage integrase family protein</fullName>
    </submittedName>
</protein>
<dbReference type="InterPro" id="IPR050090">
    <property type="entry name" value="Tyrosine_recombinase_XerCD"/>
</dbReference>
<feature type="domain" description="Tyr recombinase" evidence="2">
    <location>
        <begin position="183"/>
        <end position="411"/>
    </location>
</feature>
<dbReference type="SUPFAM" id="SSF56349">
    <property type="entry name" value="DNA breaking-rejoining enzymes"/>
    <property type="match status" value="1"/>
</dbReference>
<keyword evidence="1" id="KW-0233">DNA recombination</keyword>
<keyword evidence="4" id="KW-1185">Reference proteome</keyword>
<dbReference type="PANTHER" id="PTHR30349:SF64">
    <property type="entry name" value="PROPHAGE INTEGRASE INTD-RELATED"/>
    <property type="match status" value="1"/>
</dbReference>
<dbReference type="GO" id="GO:0006310">
    <property type="term" value="P:DNA recombination"/>
    <property type="evidence" value="ECO:0007669"/>
    <property type="project" value="UniProtKB-KW"/>
</dbReference>
<evidence type="ECO:0000313" key="4">
    <source>
        <dbReference type="Proteomes" id="UP000319576"/>
    </source>
</evidence>
<dbReference type="CDD" id="cd00397">
    <property type="entry name" value="DNA_BRE_C"/>
    <property type="match status" value="1"/>
</dbReference>
<evidence type="ECO:0000313" key="3">
    <source>
        <dbReference type="EMBL" id="QDU18997.1"/>
    </source>
</evidence>
<evidence type="ECO:0000259" key="2">
    <source>
        <dbReference type="PROSITE" id="PS51898"/>
    </source>
</evidence>
<sequence length="413" mass="46276">MARGKQTVPSYLLHKPTGQARVRINGRDVYLGVYDSPESRAEYARVVAELAVHPTPADPTPLTPGRHQVSVNELLLGFWAYADRHYRRADGTPTNELPQFRQTFRLVRELYGHTPAREFGPLALKAVRQKMIDTGWNRKLVNQRVGRVRRAFRWAVENELVPVAVHQALKTVSGLQAGRTDAREPDPVLPVDDEAVRATLPFLGQVVRGMVEVQLLTGMRPGEVCQLRPCDIDTATDVWVFRPRQFKTRHRGKARAVAIGPRARAVLEALTPAEPTAHYFDPRRTVAEFRAARSAGRKTPRYASHMARNTAVRVATPKREPADRYTVSSYGHAVARAVERANRRRERLAGAGNFDAVPHWHPNQLRHAHGTAVRHRFGLEAAQVALGHERADVTQVYAERNLTLAVRVAAEIG</sequence>
<evidence type="ECO:0000256" key="1">
    <source>
        <dbReference type="ARBA" id="ARBA00023172"/>
    </source>
</evidence>
<dbReference type="OrthoDB" id="254233at2"/>
<dbReference type="PANTHER" id="PTHR30349">
    <property type="entry name" value="PHAGE INTEGRASE-RELATED"/>
    <property type="match status" value="1"/>
</dbReference>
<dbReference type="GO" id="GO:0003677">
    <property type="term" value="F:DNA binding"/>
    <property type="evidence" value="ECO:0007669"/>
    <property type="project" value="InterPro"/>
</dbReference>
<dbReference type="Gene3D" id="1.10.443.10">
    <property type="entry name" value="Intergrase catalytic core"/>
    <property type="match status" value="1"/>
</dbReference>
<dbReference type="InterPro" id="IPR011010">
    <property type="entry name" value="DNA_brk_join_enz"/>
</dbReference>
<dbReference type="InterPro" id="IPR002104">
    <property type="entry name" value="Integrase_catalytic"/>
</dbReference>